<dbReference type="AlphaFoldDB" id="A0A2Z6ZYT9"/>
<keyword evidence="4" id="KW-1185">Reference proteome</keyword>
<dbReference type="OrthoDB" id="1746909at2759"/>
<evidence type="ECO:0000259" key="2">
    <source>
        <dbReference type="Pfam" id="PF14111"/>
    </source>
</evidence>
<sequence>MKGGSKSVENKETHVQQNSPNESIGEENVITATDNTPMGEETKQQKKPSFVSLFRENRKELEIGTLKFIDSGGVVPDFYFNEVAPVEEAYGFCLIGCFLGNRPNAFILRQVVKNWGGNIKFRLHDNGWITFSFPTAEKRDEILHGGPYLIYGRQLYLKLRPTCFLFRVEDQHFVPTWVQIHGLPSDCWTQLFLSKLMSVIGKPLYMDRVTCLRQNERFARVLVELDATITRIRELRITLPTGVPIDLSFIYEGEPKYCEACQLLGHDISRCKREEIRLGKMKVAENGDDGDVNNDPIITQPIIPPSSIDPVSNNKQAAPLGNRNRDEQVDKHGPTSPKPRKRSKSRSRNKSRECGLRSRSKSALHSSIVVEETNIIAESVVPPCDDCVGSTSKVAPHVPNDDLANISATLSNIIDATNQHAVIDKNSKKNKSLTSKGALGDGNTNKISNQTKSDSIPAAEIVDNRKMDKKPKAASTPILLPVKDDEFQTVGKNGKAVKKKKATKQVPSSSSSSCETEFLMLDTATMKPIPEKKSVLMKPQSVSGRAPPSNLSL</sequence>
<feature type="domain" description="DUF4283" evidence="2">
    <location>
        <begin position="88"/>
        <end position="158"/>
    </location>
</feature>
<evidence type="ECO:0000256" key="1">
    <source>
        <dbReference type="SAM" id="MobiDB-lite"/>
    </source>
</evidence>
<evidence type="ECO:0000313" key="4">
    <source>
        <dbReference type="Proteomes" id="UP000250235"/>
    </source>
</evidence>
<feature type="compositionally biased region" description="Low complexity" evidence="1">
    <location>
        <begin position="295"/>
        <end position="310"/>
    </location>
</feature>
<dbReference type="InterPro" id="IPR040256">
    <property type="entry name" value="At4g02000-like"/>
</dbReference>
<reference evidence="3 4" key="1">
    <citation type="journal article" date="2015" name="Proc. Natl. Acad. Sci. U.S.A.">
        <title>The resurrection genome of Boea hygrometrica: A blueprint for survival of dehydration.</title>
        <authorList>
            <person name="Xiao L."/>
            <person name="Yang G."/>
            <person name="Zhang L."/>
            <person name="Yang X."/>
            <person name="Zhao S."/>
            <person name="Ji Z."/>
            <person name="Zhou Q."/>
            <person name="Hu M."/>
            <person name="Wang Y."/>
            <person name="Chen M."/>
            <person name="Xu Y."/>
            <person name="Jin H."/>
            <person name="Xiao X."/>
            <person name="Hu G."/>
            <person name="Bao F."/>
            <person name="Hu Y."/>
            <person name="Wan P."/>
            <person name="Li L."/>
            <person name="Deng X."/>
            <person name="Kuang T."/>
            <person name="Xiang C."/>
            <person name="Zhu J.K."/>
            <person name="Oliver M.J."/>
            <person name="He Y."/>
        </authorList>
    </citation>
    <scope>NUCLEOTIDE SEQUENCE [LARGE SCALE GENOMIC DNA]</scope>
    <source>
        <strain evidence="4">cv. XS01</strain>
    </source>
</reference>
<dbReference type="InterPro" id="IPR025558">
    <property type="entry name" value="DUF4283"/>
</dbReference>
<protein>
    <recommendedName>
        <fullName evidence="2">DUF4283 domain-containing protein</fullName>
    </recommendedName>
</protein>
<evidence type="ECO:0000313" key="3">
    <source>
        <dbReference type="EMBL" id="KZV14339.1"/>
    </source>
</evidence>
<feature type="compositionally biased region" description="Polar residues" evidence="1">
    <location>
        <begin position="442"/>
        <end position="454"/>
    </location>
</feature>
<feature type="region of interest" description="Disordered" evidence="1">
    <location>
        <begin position="530"/>
        <end position="553"/>
    </location>
</feature>
<dbReference type="PANTHER" id="PTHR31286:SF168">
    <property type="entry name" value="DUF4283 DOMAIN-CONTAINING PROTEIN"/>
    <property type="match status" value="1"/>
</dbReference>
<feature type="compositionally biased region" description="Basic and acidic residues" evidence="1">
    <location>
        <begin position="323"/>
        <end position="333"/>
    </location>
</feature>
<feature type="region of interest" description="Disordered" evidence="1">
    <location>
        <begin position="492"/>
        <end position="515"/>
    </location>
</feature>
<feature type="compositionally biased region" description="Basic residues" evidence="1">
    <location>
        <begin position="338"/>
        <end position="349"/>
    </location>
</feature>
<organism evidence="3 4">
    <name type="scientific">Dorcoceras hygrometricum</name>
    <dbReference type="NCBI Taxonomy" id="472368"/>
    <lineage>
        <taxon>Eukaryota</taxon>
        <taxon>Viridiplantae</taxon>
        <taxon>Streptophyta</taxon>
        <taxon>Embryophyta</taxon>
        <taxon>Tracheophyta</taxon>
        <taxon>Spermatophyta</taxon>
        <taxon>Magnoliopsida</taxon>
        <taxon>eudicotyledons</taxon>
        <taxon>Gunneridae</taxon>
        <taxon>Pentapetalae</taxon>
        <taxon>asterids</taxon>
        <taxon>lamiids</taxon>
        <taxon>Lamiales</taxon>
        <taxon>Gesneriaceae</taxon>
        <taxon>Didymocarpoideae</taxon>
        <taxon>Trichosporeae</taxon>
        <taxon>Loxocarpinae</taxon>
        <taxon>Dorcoceras</taxon>
    </lineage>
</organism>
<dbReference type="Pfam" id="PF14111">
    <property type="entry name" value="DUF4283"/>
    <property type="match status" value="1"/>
</dbReference>
<dbReference type="Proteomes" id="UP000250235">
    <property type="component" value="Unassembled WGS sequence"/>
</dbReference>
<gene>
    <name evidence="3" type="ORF">F511_43625</name>
</gene>
<proteinExistence type="predicted"/>
<feature type="region of interest" description="Disordered" evidence="1">
    <location>
        <begin position="282"/>
        <end position="363"/>
    </location>
</feature>
<feature type="region of interest" description="Disordered" evidence="1">
    <location>
        <begin position="425"/>
        <end position="473"/>
    </location>
</feature>
<dbReference type="EMBL" id="KV020858">
    <property type="protein sequence ID" value="KZV14339.1"/>
    <property type="molecule type" value="Genomic_DNA"/>
</dbReference>
<accession>A0A2Z6ZYT9</accession>
<feature type="region of interest" description="Disordered" evidence="1">
    <location>
        <begin position="1"/>
        <end position="47"/>
    </location>
</feature>
<dbReference type="PANTHER" id="PTHR31286">
    <property type="entry name" value="GLYCINE-RICH CELL WALL STRUCTURAL PROTEIN 1.8-LIKE"/>
    <property type="match status" value="1"/>
</dbReference>
<name>A0A2Z6ZYT9_9LAMI</name>